<name>A0A194UMD0_CYTMA</name>
<feature type="chain" id="PRO_5008265655" evidence="3">
    <location>
        <begin position="24"/>
        <end position="375"/>
    </location>
</feature>
<dbReference type="Proteomes" id="UP000078576">
    <property type="component" value="Unassembled WGS sequence"/>
</dbReference>
<keyword evidence="2" id="KW-0812">Transmembrane</keyword>
<keyword evidence="2" id="KW-0472">Membrane</keyword>
<evidence type="ECO:0000256" key="2">
    <source>
        <dbReference type="SAM" id="Phobius"/>
    </source>
</evidence>
<dbReference type="EMBL" id="KN714666">
    <property type="protein sequence ID" value="KUI52819.1"/>
    <property type="molecule type" value="Genomic_DNA"/>
</dbReference>
<evidence type="ECO:0000256" key="3">
    <source>
        <dbReference type="SAM" id="SignalP"/>
    </source>
</evidence>
<feature type="region of interest" description="Disordered" evidence="1">
    <location>
        <begin position="172"/>
        <end position="350"/>
    </location>
</feature>
<feature type="compositionally biased region" description="Low complexity" evidence="1">
    <location>
        <begin position="231"/>
        <end position="265"/>
    </location>
</feature>
<accession>A0A194UMD0</accession>
<evidence type="ECO:0000256" key="1">
    <source>
        <dbReference type="SAM" id="MobiDB-lite"/>
    </source>
</evidence>
<reference evidence="5" key="1">
    <citation type="submission" date="2014-12" db="EMBL/GenBank/DDBJ databases">
        <title>Genome Sequence of Valsa Canker Pathogens Uncovers a Specific Adaption of Colonization on Woody Bark.</title>
        <authorList>
            <person name="Yin Z."/>
            <person name="Liu H."/>
            <person name="Gao X."/>
            <person name="Li Z."/>
            <person name="Song N."/>
            <person name="Ke X."/>
            <person name="Dai Q."/>
            <person name="Wu Y."/>
            <person name="Sun Y."/>
            <person name="Xu J.-R."/>
            <person name="Kang Z.K."/>
            <person name="Wang L."/>
            <person name="Huang L."/>
        </authorList>
    </citation>
    <scope>NUCLEOTIDE SEQUENCE [LARGE SCALE GENOMIC DNA]</scope>
    <source>
        <strain evidence="5">SXYL134</strain>
    </source>
</reference>
<feature type="transmembrane region" description="Helical" evidence="2">
    <location>
        <begin position="354"/>
        <end position="373"/>
    </location>
</feature>
<evidence type="ECO:0000313" key="4">
    <source>
        <dbReference type="EMBL" id="KUI52819.1"/>
    </source>
</evidence>
<feature type="compositionally biased region" description="Low complexity" evidence="1">
    <location>
        <begin position="273"/>
        <end position="343"/>
    </location>
</feature>
<dbReference type="OrthoDB" id="5101370at2759"/>
<evidence type="ECO:0000313" key="5">
    <source>
        <dbReference type="Proteomes" id="UP000078576"/>
    </source>
</evidence>
<dbReference type="AlphaFoldDB" id="A0A194UMD0"/>
<keyword evidence="2" id="KW-1133">Transmembrane helix</keyword>
<protein>
    <submittedName>
        <fullName evidence="4">Uncharacterized protein</fullName>
    </submittedName>
</protein>
<proteinExistence type="predicted"/>
<keyword evidence="3" id="KW-0732">Signal</keyword>
<sequence>MRSNARSISAILAATLLSPLASAQDICPLEVRTATVTECFPNTGSPATPSCGAGCPTPMATVSPGGPIVVRVQAPKCDSCGCDACVHTNVYTTTYDVFCPTGVAKQEYVVTETYSGMSGKPTLPSGTGVPFGFTAEVKTCNECGPKPVVATVTYPATGCPYILGVSEPSGAPEGAPAYEVCTTGGSSAGPEETAPASGPGTGSGESGSAPGSGSSPGSGSGSSPGSGAAPGAGSSSSSESSPGSGSGSAPGSEYAPAGGAAPAASNKAGFETSPESESGSSPALESGPGSSGSKSSGTGSSGWNSGSGSSPTGSSGSSSGSGSSPGSESAPGGSGSHSSPSTGATEETSSGHPAFVAITVGGILGYLISFLIFTL</sequence>
<dbReference type="STRING" id="694573.A0A194UMD0"/>
<feature type="signal peptide" evidence="3">
    <location>
        <begin position="1"/>
        <end position="23"/>
    </location>
</feature>
<organism evidence="4 5">
    <name type="scientific">Cytospora mali</name>
    <name type="common">Apple Valsa canker fungus</name>
    <name type="synonym">Valsa mali</name>
    <dbReference type="NCBI Taxonomy" id="578113"/>
    <lineage>
        <taxon>Eukaryota</taxon>
        <taxon>Fungi</taxon>
        <taxon>Dikarya</taxon>
        <taxon>Ascomycota</taxon>
        <taxon>Pezizomycotina</taxon>
        <taxon>Sordariomycetes</taxon>
        <taxon>Sordariomycetidae</taxon>
        <taxon>Diaporthales</taxon>
        <taxon>Cytosporaceae</taxon>
        <taxon>Cytospora</taxon>
    </lineage>
</organism>
<gene>
    <name evidence="4" type="ORF">VP1G_00109</name>
</gene>
<feature type="compositionally biased region" description="Gly residues" evidence="1">
    <location>
        <begin position="214"/>
        <end position="230"/>
    </location>
</feature>
<keyword evidence="5" id="KW-1185">Reference proteome</keyword>